<gene>
    <name evidence="3" type="ORF">GCM10023320_07980</name>
</gene>
<evidence type="ECO:0000256" key="1">
    <source>
        <dbReference type="SAM" id="MobiDB-lite"/>
    </source>
</evidence>
<keyword evidence="2" id="KW-1133">Transmembrane helix</keyword>
<sequence>MTDPKPSKATSAQQRTPPGTSTAATPATAATPDGAATSDGAAGSAEEPARRSAVPTRLREKGAAATLRDGRTAATESVHAGATYTREFASDKAPAVKGAVQEHRGLAIGVTASAAASGYLLLRRRRGRGRRTPDPVETS</sequence>
<feature type="region of interest" description="Disordered" evidence="1">
    <location>
        <begin position="1"/>
        <end position="74"/>
    </location>
</feature>
<evidence type="ECO:0008006" key="5">
    <source>
        <dbReference type="Google" id="ProtNLM"/>
    </source>
</evidence>
<keyword evidence="2" id="KW-0472">Membrane</keyword>
<dbReference type="EMBL" id="BAABJO010000003">
    <property type="protein sequence ID" value="GAA5113017.1"/>
    <property type="molecule type" value="Genomic_DNA"/>
</dbReference>
<evidence type="ECO:0000256" key="2">
    <source>
        <dbReference type="SAM" id="Phobius"/>
    </source>
</evidence>
<reference evidence="4" key="1">
    <citation type="journal article" date="2019" name="Int. J. Syst. Evol. Microbiol.">
        <title>The Global Catalogue of Microorganisms (GCM) 10K type strain sequencing project: providing services to taxonomists for standard genome sequencing and annotation.</title>
        <authorList>
            <consortium name="The Broad Institute Genomics Platform"/>
            <consortium name="The Broad Institute Genome Sequencing Center for Infectious Disease"/>
            <person name="Wu L."/>
            <person name="Ma J."/>
        </authorList>
    </citation>
    <scope>NUCLEOTIDE SEQUENCE [LARGE SCALE GENOMIC DNA]</scope>
    <source>
        <strain evidence="4">JCM 18302</strain>
    </source>
</reference>
<organism evidence="3 4">
    <name type="scientific">Pseudonocardia adelaidensis</name>
    <dbReference type="NCBI Taxonomy" id="648754"/>
    <lineage>
        <taxon>Bacteria</taxon>
        <taxon>Bacillati</taxon>
        <taxon>Actinomycetota</taxon>
        <taxon>Actinomycetes</taxon>
        <taxon>Pseudonocardiales</taxon>
        <taxon>Pseudonocardiaceae</taxon>
        <taxon>Pseudonocardia</taxon>
    </lineage>
</organism>
<evidence type="ECO:0000313" key="3">
    <source>
        <dbReference type="EMBL" id="GAA5113017.1"/>
    </source>
</evidence>
<protein>
    <recommendedName>
        <fullName evidence="5">MYXO-CTERM domain-containing protein</fullName>
    </recommendedName>
</protein>
<feature type="compositionally biased region" description="Low complexity" evidence="1">
    <location>
        <begin position="16"/>
        <end position="45"/>
    </location>
</feature>
<keyword evidence="4" id="KW-1185">Reference proteome</keyword>
<comment type="caution">
    <text evidence="3">The sequence shown here is derived from an EMBL/GenBank/DDBJ whole genome shotgun (WGS) entry which is preliminary data.</text>
</comment>
<proteinExistence type="predicted"/>
<name>A0ABP9NAR2_9PSEU</name>
<keyword evidence="2" id="KW-0812">Transmembrane</keyword>
<dbReference type="RefSeq" id="WP_345603369.1">
    <property type="nucleotide sequence ID" value="NZ_BAABJO010000003.1"/>
</dbReference>
<feature type="transmembrane region" description="Helical" evidence="2">
    <location>
        <begin position="105"/>
        <end position="122"/>
    </location>
</feature>
<accession>A0ABP9NAR2</accession>
<evidence type="ECO:0000313" key="4">
    <source>
        <dbReference type="Proteomes" id="UP001500804"/>
    </source>
</evidence>
<dbReference type="Proteomes" id="UP001500804">
    <property type="component" value="Unassembled WGS sequence"/>
</dbReference>